<accession>A0AAV7EMV4</accession>
<evidence type="ECO:0000256" key="1">
    <source>
        <dbReference type="SAM" id="MobiDB-lite"/>
    </source>
</evidence>
<keyword evidence="3" id="KW-1185">Reference proteome</keyword>
<proteinExistence type="predicted"/>
<gene>
    <name evidence="2" type="ORF">H6P81_010115</name>
</gene>
<evidence type="ECO:0000313" key="2">
    <source>
        <dbReference type="EMBL" id="KAG9450150.1"/>
    </source>
</evidence>
<reference evidence="2 3" key="1">
    <citation type="submission" date="2021-07" db="EMBL/GenBank/DDBJ databases">
        <title>The Aristolochia fimbriata genome: insights into angiosperm evolution, floral development and chemical biosynthesis.</title>
        <authorList>
            <person name="Jiao Y."/>
        </authorList>
    </citation>
    <scope>NUCLEOTIDE SEQUENCE [LARGE SCALE GENOMIC DNA]</scope>
    <source>
        <strain evidence="2">IBCAS-2021</strain>
        <tissue evidence="2">Leaf</tissue>
    </source>
</reference>
<organism evidence="2 3">
    <name type="scientific">Aristolochia fimbriata</name>
    <name type="common">White veined hardy Dutchman's pipe vine</name>
    <dbReference type="NCBI Taxonomy" id="158543"/>
    <lineage>
        <taxon>Eukaryota</taxon>
        <taxon>Viridiplantae</taxon>
        <taxon>Streptophyta</taxon>
        <taxon>Embryophyta</taxon>
        <taxon>Tracheophyta</taxon>
        <taxon>Spermatophyta</taxon>
        <taxon>Magnoliopsida</taxon>
        <taxon>Magnoliidae</taxon>
        <taxon>Piperales</taxon>
        <taxon>Aristolochiaceae</taxon>
        <taxon>Aristolochia</taxon>
    </lineage>
</organism>
<comment type="caution">
    <text evidence="2">The sequence shown here is derived from an EMBL/GenBank/DDBJ whole genome shotgun (WGS) entry which is preliminary data.</text>
</comment>
<feature type="region of interest" description="Disordered" evidence="1">
    <location>
        <begin position="14"/>
        <end position="38"/>
    </location>
</feature>
<dbReference type="Proteomes" id="UP000825729">
    <property type="component" value="Unassembled WGS sequence"/>
</dbReference>
<protein>
    <submittedName>
        <fullName evidence="2">Uncharacterized protein</fullName>
    </submittedName>
</protein>
<evidence type="ECO:0000313" key="3">
    <source>
        <dbReference type="Proteomes" id="UP000825729"/>
    </source>
</evidence>
<dbReference type="EMBL" id="JAINDJ010000004">
    <property type="protein sequence ID" value="KAG9450150.1"/>
    <property type="molecule type" value="Genomic_DNA"/>
</dbReference>
<name>A0AAV7EMV4_ARIFI</name>
<sequence>MLFAPGSVRFAIDTTTQITSPIPPESDPRRAASLESSSLLGPSGWEAGAESDVRAFRRLPRAESCLLECSSLLGPSGSPLTPRPLGLPFTLLGLQNPPPKPSIRRLGTYFRQFCFTPRSRPLEKSEFRKVFAAHDDDDHHHVSLSQTNQQPTPLFPTAILTFLSGTNPIDTLPRSDISLLTSLSRAEPWLRCSSEASSSIPFLGRTSLSSPAFPEQNRG</sequence>
<dbReference type="AlphaFoldDB" id="A0AAV7EMV4"/>